<dbReference type="RefSeq" id="WP_190421106.1">
    <property type="nucleotide sequence ID" value="NZ_JAMPKK010000012.1"/>
</dbReference>
<reference evidence="1 2" key="1">
    <citation type="submission" date="2022-04" db="EMBL/GenBank/DDBJ databases">
        <title>Positive selection, recombination, and allopatry shape intraspecific diversity of widespread and dominant cyanobacteria.</title>
        <authorList>
            <person name="Wei J."/>
            <person name="Shu W."/>
            <person name="Hu C."/>
        </authorList>
    </citation>
    <scope>NUCLEOTIDE SEQUENCE [LARGE SCALE GENOMIC DNA]</scope>
    <source>
        <strain evidence="1 2">GB2-A5</strain>
    </source>
</reference>
<evidence type="ECO:0000313" key="2">
    <source>
        <dbReference type="Proteomes" id="UP001442494"/>
    </source>
</evidence>
<proteinExistence type="predicted"/>
<gene>
    <name evidence="1" type="ORF">NDI37_07865</name>
</gene>
<organism evidence="1 2">
    <name type="scientific">Funiculus sociatus GB2-A5</name>
    <dbReference type="NCBI Taxonomy" id="2933946"/>
    <lineage>
        <taxon>Bacteria</taxon>
        <taxon>Bacillati</taxon>
        <taxon>Cyanobacteriota</taxon>
        <taxon>Cyanophyceae</taxon>
        <taxon>Coleofasciculales</taxon>
        <taxon>Coleofasciculaceae</taxon>
        <taxon>Funiculus</taxon>
    </lineage>
</organism>
<protein>
    <submittedName>
        <fullName evidence="1">Uncharacterized protein</fullName>
    </submittedName>
</protein>
<dbReference type="EMBL" id="JAMPKK010000012">
    <property type="protein sequence ID" value="MEP0864384.1"/>
    <property type="molecule type" value="Genomic_DNA"/>
</dbReference>
<comment type="caution">
    <text evidence="1">The sequence shown here is derived from an EMBL/GenBank/DDBJ whole genome shotgun (WGS) entry which is preliminary data.</text>
</comment>
<dbReference type="Proteomes" id="UP001442494">
    <property type="component" value="Unassembled WGS sequence"/>
</dbReference>
<sequence length="68" mass="7706">MTQICEVVKQVIENGCLTIEAEEQLRQLLAIDYDLEDIEALTKLQRAAIAGFVKQESRQLMSRAKKLA</sequence>
<keyword evidence="2" id="KW-1185">Reference proteome</keyword>
<accession>A0ABV0JMS1</accession>
<name>A0ABV0JMS1_9CYAN</name>
<evidence type="ECO:0000313" key="1">
    <source>
        <dbReference type="EMBL" id="MEP0864384.1"/>
    </source>
</evidence>